<accession>A0ABV6YF85</accession>
<reference evidence="1 2" key="1">
    <citation type="submission" date="2024-09" db="EMBL/GenBank/DDBJ databases">
        <title>Nodulacao em especies de Leguminosae Basais da Amazonia e Caracterizacao dos Rizobios e Bacterias Associadas aos Nodulos.</title>
        <authorList>
            <person name="Jambeiro I.C.A."/>
            <person name="Lopes I.S."/>
            <person name="Aguiar E.R.G.R."/>
            <person name="Santos A.F.J."/>
            <person name="Dos Santos J.M.F."/>
            <person name="Gross E."/>
        </authorList>
    </citation>
    <scope>NUCLEOTIDE SEQUENCE [LARGE SCALE GENOMIC DNA]</scope>
    <source>
        <strain evidence="1 2">BRUESC1165</strain>
    </source>
</reference>
<sequence>GHRAGTACPPKEAVREEAPWLFHSHHHTSSRAARRATLDPTHRLAAHWLRATRCWLLALLLATLARLAPEVRPC</sequence>
<protein>
    <recommendedName>
        <fullName evidence="3">IS701 family transposase</fullName>
    </recommendedName>
</protein>
<evidence type="ECO:0000313" key="2">
    <source>
        <dbReference type="Proteomes" id="UP001593940"/>
    </source>
</evidence>
<name>A0ABV6YF85_9HYPH</name>
<evidence type="ECO:0008006" key="3">
    <source>
        <dbReference type="Google" id="ProtNLM"/>
    </source>
</evidence>
<dbReference type="EMBL" id="JBHOMY010000119">
    <property type="protein sequence ID" value="MFC1459896.1"/>
    <property type="molecule type" value="Genomic_DNA"/>
</dbReference>
<keyword evidence="2" id="KW-1185">Reference proteome</keyword>
<gene>
    <name evidence="1" type="ORF">ACETIH_24970</name>
</gene>
<feature type="non-terminal residue" evidence="1">
    <location>
        <position position="1"/>
    </location>
</feature>
<dbReference type="RefSeq" id="WP_377031336.1">
    <property type="nucleotide sequence ID" value="NZ_JBHOMY010000119.1"/>
</dbReference>
<evidence type="ECO:0000313" key="1">
    <source>
        <dbReference type="EMBL" id="MFC1459896.1"/>
    </source>
</evidence>
<organism evidence="1 2">
    <name type="scientific">Microvirga arabica</name>
    <dbReference type="NCBI Taxonomy" id="1128671"/>
    <lineage>
        <taxon>Bacteria</taxon>
        <taxon>Pseudomonadati</taxon>
        <taxon>Pseudomonadota</taxon>
        <taxon>Alphaproteobacteria</taxon>
        <taxon>Hyphomicrobiales</taxon>
        <taxon>Methylobacteriaceae</taxon>
        <taxon>Microvirga</taxon>
    </lineage>
</organism>
<dbReference type="Proteomes" id="UP001593940">
    <property type="component" value="Unassembled WGS sequence"/>
</dbReference>
<comment type="caution">
    <text evidence="1">The sequence shown here is derived from an EMBL/GenBank/DDBJ whole genome shotgun (WGS) entry which is preliminary data.</text>
</comment>
<proteinExistence type="predicted"/>